<dbReference type="GO" id="GO:0005762">
    <property type="term" value="C:mitochondrial large ribosomal subunit"/>
    <property type="evidence" value="ECO:0007669"/>
    <property type="project" value="TreeGrafter"/>
</dbReference>
<dbReference type="EMBL" id="MBFT01000849">
    <property type="protein sequence ID" value="PVU86768.1"/>
    <property type="molecule type" value="Genomic_DNA"/>
</dbReference>
<dbReference type="NCBIfam" id="TIGR00059">
    <property type="entry name" value="L17"/>
    <property type="match status" value="1"/>
</dbReference>
<accession>A0A2T9Y361</accession>
<dbReference type="PROSITE" id="PS01167">
    <property type="entry name" value="RIBOSOMAL_L17"/>
    <property type="match status" value="1"/>
</dbReference>
<gene>
    <name evidence="6" type="ORF">BB559_006411</name>
</gene>
<dbReference type="GO" id="GO:0006412">
    <property type="term" value="P:translation"/>
    <property type="evidence" value="ECO:0007669"/>
    <property type="project" value="InterPro"/>
</dbReference>
<protein>
    <recommendedName>
        <fullName evidence="8">Ribosomal protein L17</fullName>
    </recommendedName>
</protein>
<dbReference type="Pfam" id="PF01196">
    <property type="entry name" value="Ribosomal_L17"/>
    <property type="match status" value="1"/>
</dbReference>
<evidence type="ECO:0000256" key="3">
    <source>
        <dbReference type="ARBA" id="ARBA00023274"/>
    </source>
</evidence>
<dbReference type="InterPro" id="IPR047859">
    <property type="entry name" value="Ribosomal_bL17_CS"/>
</dbReference>
<comment type="caution">
    <text evidence="6">The sequence shown here is derived from an EMBL/GenBank/DDBJ whole genome shotgun (WGS) entry which is preliminary data.</text>
</comment>
<keyword evidence="2 4" id="KW-0689">Ribosomal protein</keyword>
<dbReference type="SUPFAM" id="SSF64263">
    <property type="entry name" value="Prokaryotic ribosomal protein L17"/>
    <property type="match status" value="1"/>
</dbReference>
<dbReference type="Gene3D" id="3.90.1030.10">
    <property type="entry name" value="Ribosomal protein L17"/>
    <property type="match status" value="1"/>
</dbReference>
<evidence type="ECO:0000256" key="4">
    <source>
        <dbReference type="RuleBase" id="RU000660"/>
    </source>
</evidence>
<evidence type="ECO:0000256" key="2">
    <source>
        <dbReference type="ARBA" id="ARBA00022980"/>
    </source>
</evidence>
<dbReference type="GO" id="GO:0003735">
    <property type="term" value="F:structural constituent of ribosome"/>
    <property type="evidence" value="ECO:0007669"/>
    <property type="project" value="InterPro"/>
</dbReference>
<comment type="similarity">
    <text evidence="1 4">Belongs to the bacterial ribosomal protein bL17 family.</text>
</comment>
<evidence type="ECO:0000313" key="6">
    <source>
        <dbReference type="EMBL" id="PVU86768.1"/>
    </source>
</evidence>
<dbReference type="PANTHER" id="PTHR14413">
    <property type="entry name" value="RIBOSOMAL PROTEIN L17"/>
    <property type="match status" value="1"/>
</dbReference>
<keyword evidence="3 4" id="KW-0687">Ribonucleoprotein</keyword>
<keyword evidence="5" id="KW-0175">Coiled coil</keyword>
<dbReference type="InterPro" id="IPR036373">
    <property type="entry name" value="Ribosomal_bL17_sf"/>
</dbReference>
<dbReference type="PANTHER" id="PTHR14413:SF16">
    <property type="entry name" value="LARGE RIBOSOMAL SUBUNIT PROTEIN BL17M"/>
    <property type="match status" value="1"/>
</dbReference>
<sequence length="223" mass="25639">MPSLNRNMSNRRALLRSLTTSLIKHGRIETTVPKAKELRRFADRMVTLGKKGDESAKKQAMEWLFEPNVTIPKLFDDISKRFIGRNGGYTRIQRIGYRQNDHAPMAVIEYLNPQNVEKELGYSVAIRKLAGEQLRTGVKMTDMLNKDKTNETTQGVGFNVGIDKLIKRVSKKVNSYNLDLNSVQENIDSEAKKLLELKRQTRDKRMEKFLKKTFPENTPKLGL</sequence>
<organism evidence="6 7">
    <name type="scientific">Furculomyces boomerangus</name>
    <dbReference type="NCBI Taxonomy" id="61424"/>
    <lineage>
        <taxon>Eukaryota</taxon>
        <taxon>Fungi</taxon>
        <taxon>Fungi incertae sedis</taxon>
        <taxon>Zoopagomycota</taxon>
        <taxon>Kickxellomycotina</taxon>
        <taxon>Harpellomycetes</taxon>
        <taxon>Harpellales</taxon>
        <taxon>Harpellaceae</taxon>
        <taxon>Furculomyces</taxon>
    </lineage>
</organism>
<dbReference type="OrthoDB" id="275000at2759"/>
<keyword evidence="7" id="KW-1185">Reference proteome</keyword>
<dbReference type="Proteomes" id="UP000245699">
    <property type="component" value="Unassembled WGS sequence"/>
</dbReference>
<proteinExistence type="inferred from homology"/>
<feature type="coiled-coil region" evidence="5">
    <location>
        <begin position="166"/>
        <end position="200"/>
    </location>
</feature>
<evidence type="ECO:0000256" key="1">
    <source>
        <dbReference type="ARBA" id="ARBA00008777"/>
    </source>
</evidence>
<dbReference type="AlphaFoldDB" id="A0A2T9Y361"/>
<reference evidence="6 7" key="1">
    <citation type="journal article" date="2018" name="MBio">
        <title>Comparative Genomics Reveals the Core Gene Toolbox for the Fungus-Insect Symbiosis.</title>
        <authorList>
            <person name="Wang Y."/>
            <person name="Stata M."/>
            <person name="Wang W."/>
            <person name="Stajich J.E."/>
            <person name="White M.M."/>
            <person name="Moncalvo J.M."/>
        </authorList>
    </citation>
    <scope>NUCLEOTIDE SEQUENCE [LARGE SCALE GENOMIC DNA]</scope>
    <source>
        <strain evidence="6 7">AUS-77-4</strain>
    </source>
</reference>
<evidence type="ECO:0008006" key="8">
    <source>
        <dbReference type="Google" id="ProtNLM"/>
    </source>
</evidence>
<evidence type="ECO:0000256" key="5">
    <source>
        <dbReference type="SAM" id="Coils"/>
    </source>
</evidence>
<evidence type="ECO:0000313" key="7">
    <source>
        <dbReference type="Proteomes" id="UP000245699"/>
    </source>
</evidence>
<dbReference type="InterPro" id="IPR000456">
    <property type="entry name" value="Ribosomal_bL17"/>
</dbReference>
<name>A0A2T9Y361_9FUNG</name>
<dbReference type="STRING" id="61424.A0A2T9Y361"/>